<reference evidence="1 2" key="1">
    <citation type="submission" date="2019-05" db="EMBL/GenBank/DDBJ databases">
        <title>Genomic analysis of Lentibacillus sp. NKC220-2.</title>
        <authorList>
            <person name="Oh Y.J."/>
        </authorList>
    </citation>
    <scope>NUCLEOTIDE SEQUENCE [LARGE SCALE GENOMIC DNA]</scope>
    <source>
        <strain evidence="1 2">NKC220-2</strain>
    </source>
</reference>
<dbReference type="Proteomes" id="UP000306980">
    <property type="component" value="Unassembled WGS sequence"/>
</dbReference>
<evidence type="ECO:0000313" key="1">
    <source>
        <dbReference type="EMBL" id="TMN23159.1"/>
    </source>
</evidence>
<comment type="caution">
    <text evidence="1">The sequence shown here is derived from an EMBL/GenBank/DDBJ whole genome shotgun (WGS) entry which is preliminary data.</text>
</comment>
<evidence type="ECO:0000313" key="2">
    <source>
        <dbReference type="Proteomes" id="UP000306980"/>
    </source>
</evidence>
<sequence>MKNEKYFFCYSGKLAYFLIEVKGLKYITKAKRYQDDIVFTLFEKDEQLKKALDEYDKLK</sequence>
<name>A0A5S3QN00_9BACI</name>
<dbReference type="AlphaFoldDB" id="A0A5S3QN00"/>
<dbReference type="OrthoDB" id="2971771at2"/>
<organism evidence="1 2">
    <name type="scientific">Lentibacillus cibarius</name>
    <dbReference type="NCBI Taxonomy" id="2583219"/>
    <lineage>
        <taxon>Bacteria</taxon>
        <taxon>Bacillati</taxon>
        <taxon>Bacillota</taxon>
        <taxon>Bacilli</taxon>
        <taxon>Bacillales</taxon>
        <taxon>Bacillaceae</taxon>
        <taxon>Lentibacillus</taxon>
    </lineage>
</organism>
<accession>A0A5S3QN00</accession>
<dbReference type="EMBL" id="VCIA01000001">
    <property type="protein sequence ID" value="TMN23159.1"/>
    <property type="molecule type" value="Genomic_DNA"/>
</dbReference>
<protein>
    <recommendedName>
        <fullName evidence="3">DUF5659 domain-containing protein</fullName>
    </recommendedName>
</protein>
<dbReference type="RefSeq" id="WP_138604052.1">
    <property type="nucleotide sequence ID" value="NZ_VCIA01000001.1"/>
</dbReference>
<gene>
    <name evidence="1" type="ORF">FFL34_14475</name>
</gene>
<proteinExistence type="predicted"/>
<evidence type="ECO:0008006" key="3">
    <source>
        <dbReference type="Google" id="ProtNLM"/>
    </source>
</evidence>